<gene>
    <name evidence="3" type="ORF">MRATA1EN1_LOCUS20645</name>
</gene>
<feature type="compositionally biased region" description="Basic and acidic residues" evidence="1">
    <location>
        <begin position="80"/>
        <end position="91"/>
    </location>
</feature>
<proteinExistence type="predicted"/>
<name>A0ABN8ZCS2_RANTA</name>
<accession>A0ABN8ZCS2</accession>
<feature type="chain" id="PRO_5045626784" evidence="2">
    <location>
        <begin position="25"/>
        <end position="113"/>
    </location>
</feature>
<evidence type="ECO:0000313" key="4">
    <source>
        <dbReference type="Proteomes" id="UP001176941"/>
    </source>
</evidence>
<keyword evidence="2" id="KW-0732">Signal</keyword>
<feature type="signal peptide" evidence="2">
    <location>
        <begin position="1"/>
        <end position="24"/>
    </location>
</feature>
<feature type="region of interest" description="Disordered" evidence="1">
    <location>
        <begin position="36"/>
        <end position="91"/>
    </location>
</feature>
<dbReference type="Proteomes" id="UP001176941">
    <property type="component" value="Chromosome 31"/>
</dbReference>
<dbReference type="EMBL" id="OX459967">
    <property type="protein sequence ID" value="CAI9171683.1"/>
    <property type="molecule type" value="Genomic_DNA"/>
</dbReference>
<keyword evidence="4" id="KW-1185">Reference proteome</keyword>
<evidence type="ECO:0000256" key="2">
    <source>
        <dbReference type="SAM" id="SignalP"/>
    </source>
</evidence>
<protein>
    <submittedName>
        <fullName evidence="3">Uncharacterized protein</fullName>
    </submittedName>
</protein>
<sequence length="113" mass="12579">MCNPLRSFIHSTHIFLYLLEFASYYPLEGFPGGPDSKESACNAGDLGLIPGSGRSPGGGPGYPLQYSGLENPHGQRSPWGRKESDMTEHTHACEHTHTQILKFRRLTKEFCQE</sequence>
<evidence type="ECO:0000256" key="1">
    <source>
        <dbReference type="SAM" id="MobiDB-lite"/>
    </source>
</evidence>
<organism evidence="3 4">
    <name type="scientific">Rangifer tarandus platyrhynchus</name>
    <name type="common">Svalbard reindeer</name>
    <dbReference type="NCBI Taxonomy" id="3082113"/>
    <lineage>
        <taxon>Eukaryota</taxon>
        <taxon>Metazoa</taxon>
        <taxon>Chordata</taxon>
        <taxon>Craniata</taxon>
        <taxon>Vertebrata</taxon>
        <taxon>Euteleostomi</taxon>
        <taxon>Mammalia</taxon>
        <taxon>Eutheria</taxon>
        <taxon>Laurasiatheria</taxon>
        <taxon>Artiodactyla</taxon>
        <taxon>Ruminantia</taxon>
        <taxon>Pecora</taxon>
        <taxon>Cervidae</taxon>
        <taxon>Odocoileinae</taxon>
        <taxon>Rangifer</taxon>
    </lineage>
</organism>
<evidence type="ECO:0000313" key="3">
    <source>
        <dbReference type="EMBL" id="CAI9171683.1"/>
    </source>
</evidence>
<reference evidence="3" key="1">
    <citation type="submission" date="2023-04" db="EMBL/GenBank/DDBJ databases">
        <authorList>
            <consortium name="ELIXIR-Norway"/>
        </authorList>
    </citation>
    <scope>NUCLEOTIDE SEQUENCE [LARGE SCALE GENOMIC DNA]</scope>
</reference>